<organism evidence="2 3">
    <name type="scientific">Aspergillus nanangensis</name>
    <dbReference type="NCBI Taxonomy" id="2582783"/>
    <lineage>
        <taxon>Eukaryota</taxon>
        <taxon>Fungi</taxon>
        <taxon>Dikarya</taxon>
        <taxon>Ascomycota</taxon>
        <taxon>Pezizomycotina</taxon>
        <taxon>Eurotiomycetes</taxon>
        <taxon>Eurotiomycetidae</taxon>
        <taxon>Eurotiales</taxon>
        <taxon>Aspergillaceae</taxon>
        <taxon>Aspergillus</taxon>
        <taxon>Aspergillus subgen. Circumdati</taxon>
    </lineage>
</organism>
<proteinExistence type="predicted"/>
<dbReference type="PANTHER" id="PTHR43689">
    <property type="entry name" value="HYDROLASE"/>
    <property type="match status" value="1"/>
</dbReference>
<evidence type="ECO:0000313" key="2">
    <source>
        <dbReference type="EMBL" id="KAF9891605.1"/>
    </source>
</evidence>
<name>A0AAD4CRY1_ASPNN</name>
<accession>A0AAD4CRY1</accession>
<evidence type="ECO:0000259" key="1">
    <source>
        <dbReference type="Pfam" id="PF12697"/>
    </source>
</evidence>
<reference evidence="2" key="1">
    <citation type="journal article" date="2019" name="Beilstein J. Org. Chem.">
        <title>Nanangenines: drimane sesquiterpenoids as the dominant metabolite cohort of a novel Australian fungus, Aspergillus nanangensis.</title>
        <authorList>
            <person name="Lacey H.J."/>
            <person name="Gilchrist C.L.M."/>
            <person name="Crombie A."/>
            <person name="Kalaitzis J.A."/>
            <person name="Vuong D."/>
            <person name="Rutledge P.J."/>
            <person name="Turner P."/>
            <person name="Pitt J.I."/>
            <person name="Lacey E."/>
            <person name="Chooi Y.H."/>
            <person name="Piggott A.M."/>
        </authorList>
    </citation>
    <scope>NUCLEOTIDE SEQUENCE</scope>
    <source>
        <strain evidence="2">MST-FP2251</strain>
    </source>
</reference>
<comment type="caution">
    <text evidence="2">The sequence shown here is derived from an EMBL/GenBank/DDBJ whole genome shotgun (WGS) entry which is preliminary data.</text>
</comment>
<dbReference type="InterPro" id="IPR029058">
    <property type="entry name" value="AB_hydrolase_fold"/>
</dbReference>
<dbReference type="AlphaFoldDB" id="A0AAD4CRY1"/>
<evidence type="ECO:0000313" key="3">
    <source>
        <dbReference type="Proteomes" id="UP001194746"/>
    </source>
</evidence>
<dbReference type="InterPro" id="IPR000073">
    <property type="entry name" value="AB_hydrolase_1"/>
</dbReference>
<gene>
    <name evidence="2" type="ORF">FE257_003616</name>
</gene>
<feature type="domain" description="AB hydrolase-1" evidence="1">
    <location>
        <begin position="35"/>
        <end position="286"/>
    </location>
</feature>
<dbReference type="Gene3D" id="3.40.50.1820">
    <property type="entry name" value="alpha/beta hydrolase"/>
    <property type="match status" value="1"/>
</dbReference>
<protein>
    <recommendedName>
        <fullName evidence="1">AB hydrolase-1 domain-containing protein</fullName>
    </recommendedName>
</protein>
<dbReference type="Proteomes" id="UP001194746">
    <property type="component" value="Unassembled WGS sequence"/>
</dbReference>
<keyword evidence="3" id="KW-1185">Reference proteome</keyword>
<dbReference type="PANTHER" id="PTHR43689:SF8">
    <property type="entry name" value="ALPHA_BETA-HYDROLASES SUPERFAMILY PROTEIN"/>
    <property type="match status" value="1"/>
</dbReference>
<dbReference type="SUPFAM" id="SSF53474">
    <property type="entry name" value="alpha/beta-Hydrolases"/>
    <property type="match status" value="1"/>
</dbReference>
<dbReference type="Pfam" id="PF12697">
    <property type="entry name" value="Abhydrolase_6"/>
    <property type="match status" value="1"/>
</dbReference>
<reference evidence="2" key="2">
    <citation type="submission" date="2020-02" db="EMBL/GenBank/DDBJ databases">
        <authorList>
            <person name="Gilchrist C.L.M."/>
            <person name="Chooi Y.-H."/>
        </authorList>
    </citation>
    <scope>NUCLEOTIDE SEQUENCE</scope>
    <source>
        <strain evidence="2">MST-FP2251</strain>
    </source>
</reference>
<sequence>MASSILLDQTFTDRSASHELSIRWTTLGPDDGEPLIFIHGTPWSSFVWTAYAKSLSSRFKIYLFDNPGYGLSPGHRSLLEEDHSNVDISFASLARSFASIYKSWSFSPDQPPHVIAHDIGGIIALRAHLLHGCSYASLCLIDVVSLRPFGSPFYRLVGQNQAVFERIPDSIHRGILGAYIAGAAFKPLPRDVADALAAPWAAGGSQGQTGFIRQIVQAEEQHVAEVEDRYRQVGAVMPVKIIWGKEDTWIPVAQAARLAEAVQAKETVIVEEAGHLIMFDQPERLATEIGVWLMSLGMK</sequence>
<dbReference type="EMBL" id="VCAU01000017">
    <property type="protein sequence ID" value="KAF9891605.1"/>
    <property type="molecule type" value="Genomic_DNA"/>
</dbReference>